<dbReference type="GO" id="GO:0004252">
    <property type="term" value="F:serine-type endopeptidase activity"/>
    <property type="evidence" value="ECO:0007669"/>
    <property type="project" value="InterPro"/>
</dbReference>
<evidence type="ECO:0000256" key="2">
    <source>
        <dbReference type="ARBA" id="ARBA00009045"/>
    </source>
</evidence>
<feature type="transmembrane region" description="Helical" evidence="6">
    <location>
        <begin position="171"/>
        <end position="190"/>
    </location>
</feature>
<dbReference type="GO" id="GO:0016020">
    <property type="term" value="C:membrane"/>
    <property type="evidence" value="ECO:0007669"/>
    <property type="project" value="UniProtKB-SubCell"/>
</dbReference>
<evidence type="ECO:0000313" key="8">
    <source>
        <dbReference type="EMBL" id="KAK9819707.1"/>
    </source>
</evidence>
<dbReference type="PANTHER" id="PTHR43731:SF26">
    <property type="entry name" value="RHOMBOID-LIKE PROTEIN 10, CHLOROPLASTIC"/>
    <property type="match status" value="1"/>
</dbReference>
<gene>
    <name evidence="8" type="ORF">WJX72_001498</name>
</gene>
<evidence type="ECO:0000256" key="6">
    <source>
        <dbReference type="SAM" id="Phobius"/>
    </source>
</evidence>
<keyword evidence="4 6" id="KW-1133">Transmembrane helix</keyword>
<reference evidence="8 9" key="1">
    <citation type="journal article" date="2024" name="Nat. Commun.">
        <title>Phylogenomics reveals the evolutionary origins of lichenization in chlorophyte algae.</title>
        <authorList>
            <person name="Puginier C."/>
            <person name="Libourel C."/>
            <person name="Otte J."/>
            <person name="Skaloud P."/>
            <person name="Haon M."/>
            <person name="Grisel S."/>
            <person name="Petersen M."/>
            <person name="Berrin J.G."/>
            <person name="Delaux P.M."/>
            <person name="Dal Grande F."/>
            <person name="Keller J."/>
        </authorList>
    </citation>
    <scope>NUCLEOTIDE SEQUENCE [LARGE SCALE GENOMIC DNA]</scope>
    <source>
        <strain evidence="8 9">SAG 2043</strain>
    </source>
</reference>
<evidence type="ECO:0000256" key="1">
    <source>
        <dbReference type="ARBA" id="ARBA00004141"/>
    </source>
</evidence>
<keyword evidence="3 6" id="KW-0812">Transmembrane</keyword>
<dbReference type="InterPro" id="IPR022764">
    <property type="entry name" value="Peptidase_S54_rhomboid_dom"/>
</dbReference>
<organism evidence="8 9">
    <name type="scientific">[Myrmecia] bisecta</name>
    <dbReference type="NCBI Taxonomy" id="41462"/>
    <lineage>
        <taxon>Eukaryota</taxon>
        <taxon>Viridiplantae</taxon>
        <taxon>Chlorophyta</taxon>
        <taxon>core chlorophytes</taxon>
        <taxon>Trebouxiophyceae</taxon>
        <taxon>Trebouxiales</taxon>
        <taxon>Trebouxiaceae</taxon>
        <taxon>Myrmecia</taxon>
    </lineage>
</organism>
<evidence type="ECO:0000256" key="3">
    <source>
        <dbReference type="ARBA" id="ARBA00022692"/>
    </source>
</evidence>
<dbReference type="InterPro" id="IPR050925">
    <property type="entry name" value="Rhomboid_protease_S54"/>
</dbReference>
<feature type="domain" description="Peptidase S54 rhomboid" evidence="7">
    <location>
        <begin position="107"/>
        <end position="244"/>
    </location>
</feature>
<comment type="similarity">
    <text evidence="2">Belongs to the peptidase S54 family.</text>
</comment>
<sequence>MCCTATQCQKLSALVQLGAVSTTLSKLASLSLAGACFASSVATSFGGAGKPVRRGSTRRSLQEFGAPARRVTDVLLVVNTAVFGLQLLSNGSLLALGCKLNPGIAAGEWWRLVTPALLHANLMHLAFNQMALNNLGPTVEAFSGRQRFATVYVASAVMGNVFSYYCSKSPAVGASGAIFGIGGALAVFFYRHRDYFGSASDSVLQSLGQSLALNIVLGLTTRNIDQWAHLGGLVAGAATSFLLGPHLVTEQETKPRGKTQRVLVDRPPLGDQVKVTGVCKTIAMLAVAGQDSIWTRTGLGLLQHLAQTAALQGGAGVSQSAGFLFLSSRGLHREVNCFSQ</sequence>
<comment type="caution">
    <text evidence="8">The sequence shown here is derived from an EMBL/GenBank/DDBJ whole genome shotgun (WGS) entry which is preliminary data.</text>
</comment>
<name>A0AAW1QED0_9CHLO</name>
<dbReference type="AlphaFoldDB" id="A0AAW1QED0"/>
<dbReference type="SUPFAM" id="SSF144091">
    <property type="entry name" value="Rhomboid-like"/>
    <property type="match status" value="1"/>
</dbReference>
<keyword evidence="5 6" id="KW-0472">Membrane</keyword>
<dbReference type="EMBL" id="JALJOR010000003">
    <property type="protein sequence ID" value="KAK9819707.1"/>
    <property type="molecule type" value="Genomic_DNA"/>
</dbReference>
<dbReference type="InterPro" id="IPR035952">
    <property type="entry name" value="Rhomboid-like_sf"/>
</dbReference>
<dbReference type="Pfam" id="PF01694">
    <property type="entry name" value="Rhomboid"/>
    <property type="match status" value="1"/>
</dbReference>
<feature type="transmembrane region" description="Helical" evidence="6">
    <location>
        <begin position="70"/>
        <end position="89"/>
    </location>
</feature>
<evidence type="ECO:0000256" key="5">
    <source>
        <dbReference type="ARBA" id="ARBA00023136"/>
    </source>
</evidence>
<proteinExistence type="inferred from homology"/>
<accession>A0AAW1QED0</accession>
<dbReference type="Gene3D" id="1.20.1540.10">
    <property type="entry name" value="Rhomboid-like"/>
    <property type="match status" value="1"/>
</dbReference>
<evidence type="ECO:0000256" key="4">
    <source>
        <dbReference type="ARBA" id="ARBA00022989"/>
    </source>
</evidence>
<keyword evidence="9" id="KW-1185">Reference proteome</keyword>
<dbReference type="Proteomes" id="UP001489004">
    <property type="component" value="Unassembled WGS sequence"/>
</dbReference>
<evidence type="ECO:0000313" key="9">
    <source>
        <dbReference type="Proteomes" id="UP001489004"/>
    </source>
</evidence>
<dbReference type="PANTHER" id="PTHR43731">
    <property type="entry name" value="RHOMBOID PROTEASE"/>
    <property type="match status" value="1"/>
</dbReference>
<protein>
    <recommendedName>
        <fullName evidence="7">Peptidase S54 rhomboid domain-containing protein</fullName>
    </recommendedName>
</protein>
<evidence type="ECO:0000259" key="7">
    <source>
        <dbReference type="Pfam" id="PF01694"/>
    </source>
</evidence>
<comment type="subcellular location">
    <subcellularLocation>
        <location evidence="1">Membrane</location>
        <topology evidence="1">Multi-pass membrane protein</topology>
    </subcellularLocation>
</comment>